<dbReference type="InterPro" id="IPR029476">
    <property type="entry name" value="DNase_NucA_NucB"/>
</dbReference>
<feature type="region of interest" description="Disordered" evidence="1">
    <location>
        <begin position="30"/>
        <end position="65"/>
    </location>
</feature>
<dbReference type="STRING" id="1450535.A0A317V107"/>
<dbReference type="Pfam" id="PF14040">
    <property type="entry name" value="DNase_NucA_NucB"/>
    <property type="match status" value="1"/>
</dbReference>
<feature type="compositionally biased region" description="Basic and acidic residues" evidence="1">
    <location>
        <begin position="30"/>
        <end position="44"/>
    </location>
</feature>
<dbReference type="EMBL" id="MSFK01000047">
    <property type="protein sequence ID" value="PWY67646.1"/>
    <property type="molecule type" value="Genomic_DNA"/>
</dbReference>
<dbReference type="Proteomes" id="UP000246702">
    <property type="component" value="Unassembled WGS sequence"/>
</dbReference>
<proteinExistence type="predicted"/>
<organism evidence="3 4">
    <name type="scientific">Aspergillus sclerotioniger CBS 115572</name>
    <dbReference type="NCBI Taxonomy" id="1450535"/>
    <lineage>
        <taxon>Eukaryota</taxon>
        <taxon>Fungi</taxon>
        <taxon>Dikarya</taxon>
        <taxon>Ascomycota</taxon>
        <taxon>Pezizomycotina</taxon>
        <taxon>Eurotiomycetes</taxon>
        <taxon>Eurotiomycetidae</taxon>
        <taxon>Eurotiales</taxon>
        <taxon>Aspergillaceae</taxon>
        <taxon>Aspergillus</taxon>
        <taxon>Aspergillus subgen. Circumdati</taxon>
    </lineage>
</organism>
<protein>
    <recommendedName>
        <fullName evidence="2">Deoxyribonuclease NucA/NucB domain-containing protein</fullName>
    </recommendedName>
</protein>
<name>A0A317V107_9EURO</name>
<gene>
    <name evidence="3" type="ORF">BO94DRAFT_503797</name>
</gene>
<feature type="domain" description="Deoxyribonuclease NucA/NucB" evidence="2">
    <location>
        <begin position="16"/>
        <end position="121"/>
    </location>
</feature>
<reference evidence="3 4" key="1">
    <citation type="submission" date="2016-12" db="EMBL/GenBank/DDBJ databases">
        <title>The genomes of Aspergillus section Nigri reveals drivers in fungal speciation.</title>
        <authorList>
            <consortium name="DOE Joint Genome Institute"/>
            <person name="Vesth T.C."/>
            <person name="Nybo J."/>
            <person name="Theobald S."/>
            <person name="Brandl J."/>
            <person name="Frisvad J.C."/>
            <person name="Nielsen K.F."/>
            <person name="Lyhne E.K."/>
            <person name="Kogle M.E."/>
            <person name="Kuo A."/>
            <person name="Riley R."/>
            <person name="Clum A."/>
            <person name="Nolan M."/>
            <person name="Lipzen A."/>
            <person name="Salamov A."/>
            <person name="Henrissat B."/>
            <person name="Wiebenga A."/>
            <person name="De Vries R.P."/>
            <person name="Grigoriev I.V."/>
            <person name="Mortensen U.H."/>
            <person name="Andersen M.R."/>
            <person name="Baker S.E."/>
        </authorList>
    </citation>
    <scope>NUCLEOTIDE SEQUENCE [LARGE SCALE GENOMIC DNA]</scope>
    <source>
        <strain evidence="3 4">CBS 115572</strain>
    </source>
</reference>
<evidence type="ECO:0000313" key="4">
    <source>
        <dbReference type="Proteomes" id="UP000246702"/>
    </source>
</evidence>
<sequence length="191" mass="20372">MMEVNDNNALPFDGDCYAILCLGKEPLFQRDGSESNANRKDAGVKKTFPGGKGSGPFRNPTLAGVKTPGSTYVSPEEFPYASTTQGGHQAVLFPVSESSQDSQGGAINSFYKKNNIGSADKGKRNSWYEITGWTGKLGPYCTALQANNGKSNTNDPICKAGGNGTGKWGFDVGEYAYTYDGHSYHKAKGSK</sequence>
<keyword evidence="4" id="KW-1185">Reference proteome</keyword>
<dbReference type="AlphaFoldDB" id="A0A317V107"/>
<dbReference type="OrthoDB" id="2748312at2759"/>
<dbReference type="RefSeq" id="XP_025461995.1">
    <property type="nucleotide sequence ID" value="XM_025609490.1"/>
</dbReference>
<accession>A0A317V107</accession>
<dbReference type="GeneID" id="37111633"/>
<evidence type="ECO:0000256" key="1">
    <source>
        <dbReference type="SAM" id="MobiDB-lite"/>
    </source>
</evidence>
<evidence type="ECO:0000259" key="2">
    <source>
        <dbReference type="Pfam" id="PF14040"/>
    </source>
</evidence>
<evidence type="ECO:0000313" key="3">
    <source>
        <dbReference type="EMBL" id="PWY67646.1"/>
    </source>
</evidence>
<comment type="caution">
    <text evidence="3">The sequence shown here is derived from an EMBL/GenBank/DDBJ whole genome shotgun (WGS) entry which is preliminary data.</text>
</comment>